<proteinExistence type="predicted"/>
<dbReference type="Gene3D" id="3.40.228.10">
    <property type="entry name" value="Dimethylsulfoxide Reductase, domain 2"/>
    <property type="match status" value="1"/>
</dbReference>
<evidence type="ECO:0000256" key="4">
    <source>
        <dbReference type="ARBA" id="ARBA00022729"/>
    </source>
</evidence>
<keyword evidence="1" id="KW-0004">4Fe-4S</keyword>
<evidence type="ECO:0000259" key="8">
    <source>
        <dbReference type="PROSITE" id="PS51669"/>
    </source>
</evidence>
<keyword evidence="4" id="KW-0732">Signal</keyword>
<keyword evidence="5" id="KW-0560">Oxidoreductase</keyword>
<evidence type="ECO:0000313" key="9">
    <source>
        <dbReference type="EMBL" id="SVB04200.1"/>
    </source>
</evidence>
<accession>A0A382ARM3</accession>
<dbReference type="GO" id="GO:0051539">
    <property type="term" value="F:4 iron, 4 sulfur cluster binding"/>
    <property type="evidence" value="ECO:0007669"/>
    <property type="project" value="UniProtKB-KW"/>
</dbReference>
<keyword evidence="2" id="KW-0500">Molybdenum</keyword>
<feature type="domain" description="4Fe-4S Mo/W bis-MGD-type" evidence="8">
    <location>
        <begin position="49"/>
        <end position="105"/>
    </location>
</feature>
<evidence type="ECO:0000256" key="3">
    <source>
        <dbReference type="ARBA" id="ARBA00022723"/>
    </source>
</evidence>
<dbReference type="InterPro" id="IPR006963">
    <property type="entry name" value="Mopterin_OxRdtase_4Fe-4S_dom"/>
</dbReference>
<protein>
    <recommendedName>
        <fullName evidence="8">4Fe-4S Mo/W bis-MGD-type domain-containing protein</fullName>
    </recommendedName>
</protein>
<gene>
    <name evidence="9" type="ORF">METZ01_LOCUS157054</name>
</gene>
<keyword evidence="3" id="KW-0479">Metal-binding</keyword>
<dbReference type="InterPro" id="IPR050612">
    <property type="entry name" value="Prok_Mopterin_Oxidored"/>
</dbReference>
<dbReference type="PROSITE" id="PS51669">
    <property type="entry name" value="4FE4S_MOW_BIS_MGD"/>
    <property type="match status" value="1"/>
</dbReference>
<keyword evidence="6" id="KW-0408">Iron</keyword>
<dbReference type="PANTHER" id="PTHR43742:SF9">
    <property type="entry name" value="TETRATHIONATE REDUCTASE SUBUNIT A"/>
    <property type="match status" value="1"/>
</dbReference>
<dbReference type="PANTHER" id="PTHR43742">
    <property type="entry name" value="TRIMETHYLAMINE-N-OXIDE REDUCTASE"/>
    <property type="match status" value="1"/>
</dbReference>
<dbReference type="AlphaFoldDB" id="A0A382ARM3"/>
<dbReference type="SUPFAM" id="SSF53706">
    <property type="entry name" value="Formate dehydrogenase/DMSO reductase, domains 1-3"/>
    <property type="match status" value="1"/>
</dbReference>
<dbReference type="Gene3D" id="3.30.200.210">
    <property type="match status" value="1"/>
</dbReference>
<dbReference type="PROSITE" id="PS51257">
    <property type="entry name" value="PROKAR_LIPOPROTEIN"/>
    <property type="match status" value="1"/>
</dbReference>
<dbReference type="InterPro" id="IPR006656">
    <property type="entry name" value="Mopterin_OxRdtase"/>
</dbReference>
<feature type="non-terminal residue" evidence="9">
    <location>
        <position position="340"/>
    </location>
</feature>
<dbReference type="GO" id="GO:0046872">
    <property type="term" value="F:metal ion binding"/>
    <property type="evidence" value="ECO:0007669"/>
    <property type="project" value="UniProtKB-KW"/>
</dbReference>
<reference evidence="9" key="1">
    <citation type="submission" date="2018-05" db="EMBL/GenBank/DDBJ databases">
        <authorList>
            <person name="Lanie J.A."/>
            <person name="Ng W.-L."/>
            <person name="Kazmierczak K.M."/>
            <person name="Andrzejewski T.M."/>
            <person name="Davidsen T.M."/>
            <person name="Wayne K.J."/>
            <person name="Tettelin H."/>
            <person name="Glass J.I."/>
            <person name="Rusch D."/>
            <person name="Podicherti R."/>
            <person name="Tsui H.-C.T."/>
            <person name="Winkler M.E."/>
        </authorList>
    </citation>
    <scope>NUCLEOTIDE SEQUENCE</scope>
</reference>
<organism evidence="9">
    <name type="scientific">marine metagenome</name>
    <dbReference type="NCBI Taxonomy" id="408172"/>
    <lineage>
        <taxon>unclassified sequences</taxon>
        <taxon>metagenomes</taxon>
        <taxon>ecological metagenomes</taxon>
    </lineage>
</organism>
<name>A0A382ARM3_9ZZZZ</name>
<evidence type="ECO:0000256" key="7">
    <source>
        <dbReference type="ARBA" id="ARBA00023014"/>
    </source>
</evidence>
<keyword evidence="7" id="KW-0411">Iron-sulfur</keyword>
<sequence>MALNRRQFLTLMGGSAGAAVFFQACGIPEKELLIDSPIEMPEDLVTGIDNWYATSCKQCDTAEGIVVRVMEGRAKKIEGNSDYPINVGKHSPRCEAGLQALYHPDRISSPLVRTGPRGSGEYREISWEDAIGRLTNELQNLEDSGDQNQAVLVTNPIGGHLGLVADKFAGEFGARRFTYEPLETSVVRKVLYDVFGQKAMPDFDIDNSDYVLSFGADFLSTWVSPTRYSRGYGEFRQGHDHRGKLVHIDSRFSATAANADEWIRVNPGTEGLFALSVIQSIVSEGHISDSVVSALTGGDSDWLSTYSPENVSEEIGVTSETIIHVAEDFSHSNHALAVGG</sequence>
<dbReference type="GO" id="GO:0016491">
    <property type="term" value="F:oxidoreductase activity"/>
    <property type="evidence" value="ECO:0007669"/>
    <property type="project" value="UniProtKB-KW"/>
</dbReference>
<evidence type="ECO:0000256" key="5">
    <source>
        <dbReference type="ARBA" id="ARBA00023002"/>
    </source>
</evidence>
<evidence type="ECO:0000256" key="2">
    <source>
        <dbReference type="ARBA" id="ARBA00022505"/>
    </source>
</evidence>
<dbReference type="EMBL" id="UINC01026549">
    <property type="protein sequence ID" value="SVB04200.1"/>
    <property type="molecule type" value="Genomic_DNA"/>
</dbReference>
<dbReference type="Pfam" id="PF00384">
    <property type="entry name" value="Molybdopterin"/>
    <property type="match status" value="1"/>
</dbReference>
<evidence type="ECO:0000256" key="1">
    <source>
        <dbReference type="ARBA" id="ARBA00022485"/>
    </source>
</evidence>
<evidence type="ECO:0000256" key="6">
    <source>
        <dbReference type="ARBA" id="ARBA00023004"/>
    </source>
</evidence>